<evidence type="ECO:0008006" key="3">
    <source>
        <dbReference type="Google" id="ProtNLM"/>
    </source>
</evidence>
<sequence length="110" mass="12190">MADHVVARKLMLELELARLVISVQYLCVVHLRSSDRVTPRNPFRLGPLSLQSVTMTMRRDSGNKGTAGCFPLWLSGSVIVTGSVFVSHGNIEVHRHSQDTSLSQVIPSRH</sequence>
<dbReference type="EMBL" id="JACVVK020000602">
    <property type="protein sequence ID" value="KAK7463284.1"/>
    <property type="molecule type" value="Genomic_DNA"/>
</dbReference>
<organism evidence="1 2">
    <name type="scientific">Batillaria attramentaria</name>
    <dbReference type="NCBI Taxonomy" id="370345"/>
    <lineage>
        <taxon>Eukaryota</taxon>
        <taxon>Metazoa</taxon>
        <taxon>Spiralia</taxon>
        <taxon>Lophotrochozoa</taxon>
        <taxon>Mollusca</taxon>
        <taxon>Gastropoda</taxon>
        <taxon>Caenogastropoda</taxon>
        <taxon>Sorbeoconcha</taxon>
        <taxon>Cerithioidea</taxon>
        <taxon>Batillariidae</taxon>
        <taxon>Batillaria</taxon>
    </lineage>
</organism>
<accession>A0ABD0J7Q4</accession>
<name>A0ABD0J7Q4_9CAEN</name>
<gene>
    <name evidence="1" type="ORF">BaRGS_00038151</name>
</gene>
<keyword evidence="2" id="KW-1185">Reference proteome</keyword>
<dbReference type="Proteomes" id="UP001519460">
    <property type="component" value="Unassembled WGS sequence"/>
</dbReference>
<evidence type="ECO:0000313" key="2">
    <source>
        <dbReference type="Proteomes" id="UP001519460"/>
    </source>
</evidence>
<protein>
    <recommendedName>
        <fullName evidence="3">Secreted protein</fullName>
    </recommendedName>
</protein>
<reference evidence="1 2" key="1">
    <citation type="journal article" date="2023" name="Sci. Data">
        <title>Genome assembly of the Korean intertidal mud-creeper Batillaria attramentaria.</title>
        <authorList>
            <person name="Patra A.K."/>
            <person name="Ho P.T."/>
            <person name="Jun S."/>
            <person name="Lee S.J."/>
            <person name="Kim Y."/>
            <person name="Won Y.J."/>
        </authorList>
    </citation>
    <scope>NUCLEOTIDE SEQUENCE [LARGE SCALE GENOMIC DNA]</scope>
    <source>
        <strain evidence="1">Wonlab-2016</strain>
    </source>
</reference>
<comment type="caution">
    <text evidence="1">The sequence shown here is derived from an EMBL/GenBank/DDBJ whole genome shotgun (WGS) entry which is preliminary data.</text>
</comment>
<dbReference type="AlphaFoldDB" id="A0ABD0J7Q4"/>
<evidence type="ECO:0000313" key="1">
    <source>
        <dbReference type="EMBL" id="KAK7463284.1"/>
    </source>
</evidence>
<proteinExistence type="predicted"/>